<dbReference type="Proteomes" id="UP000827976">
    <property type="component" value="Chromosome 16"/>
</dbReference>
<organism evidence="1 2">
    <name type="scientific">Dioscorea alata</name>
    <name type="common">Purple yam</name>
    <dbReference type="NCBI Taxonomy" id="55571"/>
    <lineage>
        <taxon>Eukaryota</taxon>
        <taxon>Viridiplantae</taxon>
        <taxon>Streptophyta</taxon>
        <taxon>Embryophyta</taxon>
        <taxon>Tracheophyta</taxon>
        <taxon>Spermatophyta</taxon>
        <taxon>Magnoliopsida</taxon>
        <taxon>Liliopsida</taxon>
        <taxon>Dioscoreales</taxon>
        <taxon>Dioscoreaceae</taxon>
        <taxon>Dioscorea</taxon>
    </lineage>
</organism>
<gene>
    <name evidence="1" type="ORF">IHE45_16G000200</name>
</gene>
<protein>
    <submittedName>
        <fullName evidence="1">Dual-specificity kinase protein</fullName>
        <ecNumber evidence="1">2.7.12.1</ecNumber>
    </submittedName>
</protein>
<evidence type="ECO:0000313" key="2">
    <source>
        <dbReference type="Proteomes" id="UP000827976"/>
    </source>
</evidence>
<keyword evidence="2" id="KW-1185">Reference proteome</keyword>
<keyword evidence="1" id="KW-0808">Transferase</keyword>
<comment type="caution">
    <text evidence="1">The sequence shown here is derived from an EMBL/GenBank/DDBJ whole genome shotgun (WGS) entry which is preliminary data.</text>
</comment>
<keyword evidence="1" id="KW-0418">Kinase</keyword>
<reference evidence="2" key="1">
    <citation type="journal article" date="2022" name="Nat. Commun.">
        <title>Chromosome evolution and the genetic basis of agronomically important traits in greater yam.</title>
        <authorList>
            <person name="Bredeson J.V."/>
            <person name="Lyons J.B."/>
            <person name="Oniyinde I.O."/>
            <person name="Okereke N.R."/>
            <person name="Kolade O."/>
            <person name="Nnabue I."/>
            <person name="Nwadili C.O."/>
            <person name="Hribova E."/>
            <person name="Parker M."/>
            <person name="Nwogha J."/>
            <person name="Shu S."/>
            <person name="Carlson J."/>
            <person name="Kariba R."/>
            <person name="Muthemba S."/>
            <person name="Knop K."/>
            <person name="Barton G.J."/>
            <person name="Sherwood A.V."/>
            <person name="Lopez-Montes A."/>
            <person name="Asiedu R."/>
            <person name="Jamnadass R."/>
            <person name="Muchugi A."/>
            <person name="Goodstein D."/>
            <person name="Egesi C.N."/>
            <person name="Featherston J."/>
            <person name="Asfaw A."/>
            <person name="Simpson G.G."/>
            <person name="Dolezel J."/>
            <person name="Hendre P.S."/>
            <person name="Van Deynze A."/>
            <person name="Kumar P.L."/>
            <person name="Obidiegwu J.E."/>
            <person name="Bhattacharjee R."/>
            <person name="Rokhsar D.S."/>
        </authorList>
    </citation>
    <scope>NUCLEOTIDE SEQUENCE [LARGE SCALE GENOMIC DNA]</scope>
    <source>
        <strain evidence="2">cv. TDa95/00328</strain>
    </source>
</reference>
<dbReference type="EC" id="2.7.12.1" evidence="1"/>
<sequence>MNSDLPSLKSVCASIQREEVRRKIMSSGTTTNAPEVRAYLSHLPTDQRNYKGKRPDLKCDYCKSIGHTMDRCWSLHPELKPKFTKDKKGGNQKPVPNHKALVATHTAESFCSNPITLLNDFASYLQKKNGQGLIQDRTTNQGHDELTAPAALLSKFANFLTDANNENSQGFTSNC</sequence>
<accession>A0ACB7UF94</accession>
<dbReference type="EMBL" id="CM037026">
    <property type="protein sequence ID" value="KAH7658933.1"/>
    <property type="molecule type" value="Genomic_DNA"/>
</dbReference>
<name>A0ACB7UF94_DIOAL</name>
<evidence type="ECO:0000313" key="1">
    <source>
        <dbReference type="EMBL" id="KAH7658933.1"/>
    </source>
</evidence>
<proteinExistence type="predicted"/>